<organism evidence="1 2">
    <name type="scientific">Cinchona calisaya</name>
    <dbReference type="NCBI Taxonomy" id="153742"/>
    <lineage>
        <taxon>Eukaryota</taxon>
        <taxon>Viridiplantae</taxon>
        <taxon>Streptophyta</taxon>
        <taxon>Embryophyta</taxon>
        <taxon>Tracheophyta</taxon>
        <taxon>Spermatophyta</taxon>
        <taxon>Magnoliopsida</taxon>
        <taxon>eudicotyledons</taxon>
        <taxon>Gunneridae</taxon>
        <taxon>Pentapetalae</taxon>
        <taxon>asterids</taxon>
        <taxon>lamiids</taxon>
        <taxon>Gentianales</taxon>
        <taxon>Rubiaceae</taxon>
        <taxon>Cinchonoideae</taxon>
        <taxon>Cinchoneae</taxon>
        <taxon>Cinchona</taxon>
    </lineage>
</organism>
<dbReference type="EMBL" id="JBJUIK010000003">
    <property type="protein sequence ID" value="KAL3533243.1"/>
    <property type="molecule type" value="Genomic_DNA"/>
</dbReference>
<dbReference type="AlphaFoldDB" id="A0ABD3APX0"/>
<gene>
    <name evidence="1" type="ORF">ACH5RR_006764</name>
</gene>
<accession>A0ABD3APX0</accession>
<feature type="non-terminal residue" evidence="1">
    <location>
        <position position="1"/>
    </location>
</feature>
<comment type="caution">
    <text evidence="1">The sequence shown here is derived from an EMBL/GenBank/DDBJ whole genome shotgun (WGS) entry which is preliminary data.</text>
</comment>
<keyword evidence="2" id="KW-1185">Reference proteome</keyword>
<sequence length="65" mass="7217">NRNCSCNLLHILTKFASVVVTNFKAGFCVAFGTGHEILKSFLEFHSCVAFGDIKGTNYFILLIFV</sequence>
<proteinExistence type="predicted"/>
<dbReference type="Proteomes" id="UP001630127">
    <property type="component" value="Unassembled WGS sequence"/>
</dbReference>
<evidence type="ECO:0000313" key="1">
    <source>
        <dbReference type="EMBL" id="KAL3533243.1"/>
    </source>
</evidence>
<evidence type="ECO:0000313" key="2">
    <source>
        <dbReference type="Proteomes" id="UP001630127"/>
    </source>
</evidence>
<name>A0ABD3APX0_9GENT</name>
<reference evidence="1 2" key="1">
    <citation type="submission" date="2024-11" db="EMBL/GenBank/DDBJ databases">
        <title>A near-complete genome assembly of Cinchona calisaya.</title>
        <authorList>
            <person name="Lian D.C."/>
            <person name="Zhao X.W."/>
            <person name="Wei L."/>
        </authorList>
    </citation>
    <scope>NUCLEOTIDE SEQUENCE [LARGE SCALE GENOMIC DNA]</scope>
    <source>
        <tissue evidence="1">Nenye</tissue>
    </source>
</reference>
<protein>
    <submittedName>
        <fullName evidence="1">Uncharacterized protein</fullName>
    </submittedName>
</protein>